<dbReference type="AlphaFoldDB" id="R8BVD0"/>
<dbReference type="eggNOG" id="KOG0266">
    <property type="taxonomic scope" value="Eukaryota"/>
</dbReference>
<dbReference type="PROSITE" id="PS50837">
    <property type="entry name" value="NACHT"/>
    <property type="match status" value="1"/>
</dbReference>
<dbReference type="OrthoDB" id="538223at2759"/>
<keyword evidence="1" id="KW-0677">Repeat</keyword>
<gene>
    <name evidence="4" type="ORF">UCRPA7_1126</name>
</gene>
<keyword evidence="5" id="KW-1185">Reference proteome</keyword>
<sequence>MPSLSKLIHRPKKDDAGPAPAANAAEPPSATASETSPAPTVATPMTALKPQSLPEDAGSISSQLWDEAYDDLKSSEADLMTRFEKILSRELALQRAQATGASESAAEKSVSQDNAIPQTNQRGIRQERLNMIIQAGLKKTAKIAKYEGHVKTAIDYVFKLKDIIDMAVSSMPAAAAAWSGISLGLQIFLNPLTSTDANRSGIVYVVTSMKWYYSMSNLILRENINVESAHGRSFSDLRSSLKARVLDLYKAIITYTTKSVVSYYRHQGLEFLRGLVQMNDWDGSLAAVKSAEVALRSDSTEYSTQAMRSTLDELLAVTKSQADDLRSQLGDIHAAIEKQTATQLEWRMEDGDENCLRDLRVVDPRDEIRAIEARKDDLLDDAYKWVLDNSEYKKFVNWDAEDDQQTRMLWIRGDAGTGKTMLMMGILRELELRAKRSGDTTTSYFFIQATDAKLSNATTILRGLVWLLLDQRRSLISHIRDKYKTAGKVLFEDKNAFFALSSALKSILDDETTPRIVLAVDALDECDEQSKPGLPDLVDLLAEVSRGSSRVKILLSSRRGRAALDTKLNSLEEPKRVSLELDAALLTEPVNAYINHKVSELGQKGYGLDIQSSVVEILRNKANGTFLWVALVCKELEEVEDYDALEVLTEMPPGLKELYERMMDMINRLKRSDPGFCKAILAAVMSAFRPLRLEEVGLQAGLRPNVPATTIVKKCGSFLTVRDNTVYFVHQSAKDYLVDEIYHGDIVGEHVKMTERAIDVLELTLRRNIEVCSSVLV</sequence>
<dbReference type="EMBL" id="KB932835">
    <property type="protein sequence ID" value="EOO03308.1"/>
    <property type="molecule type" value="Genomic_DNA"/>
</dbReference>
<organism evidence="4 5">
    <name type="scientific">Phaeoacremonium minimum (strain UCR-PA7)</name>
    <name type="common">Esca disease fungus</name>
    <name type="synonym">Togninia minima</name>
    <dbReference type="NCBI Taxonomy" id="1286976"/>
    <lineage>
        <taxon>Eukaryota</taxon>
        <taxon>Fungi</taxon>
        <taxon>Dikarya</taxon>
        <taxon>Ascomycota</taxon>
        <taxon>Pezizomycotina</taxon>
        <taxon>Sordariomycetes</taxon>
        <taxon>Sordariomycetidae</taxon>
        <taxon>Togniniales</taxon>
        <taxon>Togniniaceae</taxon>
        <taxon>Phaeoacremonium</taxon>
    </lineage>
</organism>
<dbReference type="InterPro" id="IPR007111">
    <property type="entry name" value="NACHT_NTPase"/>
</dbReference>
<feature type="compositionally biased region" description="Low complexity" evidence="2">
    <location>
        <begin position="17"/>
        <end position="44"/>
    </location>
</feature>
<dbReference type="Gene3D" id="3.40.50.300">
    <property type="entry name" value="P-loop containing nucleotide triphosphate hydrolases"/>
    <property type="match status" value="1"/>
</dbReference>
<evidence type="ECO:0000256" key="1">
    <source>
        <dbReference type="ARBA" id="ARBA00022737"/>
    </source>
</evidence>
<reference evidence="5" key="1">
    <citation type="journal article" date="2013" name="Genome Announc.">
        <title>Draft genome sequence of the ascomycete Phaeoacremonium aleophilum strain UCR-PA7, a causal agent of the esca disease complex in grapevines.</title>
        <authorList>
            <person name="Blanco-Ulate B."/>
            <person name="Rolshausen P."/>
            <person name="Cantu D."/>
        </authorList>
    </citation>
    <scope>NUCLEOTIDE SEQUENCE [LARGE SCALE GENOMIC DNA]</scope>
    <source>
        <strain evidence="5">UCR-PA7</strain>
    </source>
</reference>
<dbReference type="PANTHER" id="PTHR10039">
    <property type="entry name" value="AMELOGENIN"/>
    <property type="match status" value="1"/>
</dbReference>
<dbReference type="InterPro" id="IPR031359">
    <property type="entry name" value="NACHT_N"/>
</dbReference>
<dbReference type="PANTHER" id="PTHR10039:SF14">
    <property type="entry name" value="NACHT DOMAIN-CONTAINING PROTEIN"/>
    <property type="match status" value="1"/>
</dbReference>
<accession>R8BVD0</accession>
<dbReference type="GeneID" id="19321246"/>
<dbReference type="Pfam" id="PF24883">
    <property type="entry name" value="NPHP3_N"/>
    <property type="match status" value="1"/>
</dbReference>
<name>R8BVD0_PHAM7</name>
<evidence type="ECO:0000256" key="2">
    <source>
        <dbReference type="SAM" id="MobiDB-lite"/>
    </source>
</evidence>
<dbReference type="KEGG" id="tmn:UCRPA7_1126"/>
<dbReference type="SUPFAM" id="SSF52540">
    <property type="entry name" value="P-loop containing nucleoside triphosphate hydrolases"/>
    <property type="match status" value="1"/>
</dbReference>
<evidence type="ECO:0000259" key="3">
    <source>
        <dbReference type="PROSITE" id="PS50837"/>
    </source>
</evidence>
<feature type="region of interest" description="Disordered" evidence="2">
    <location>
        <begin position="1"/>
        <end position="58"/>
    </location>
</feature>
<proteinExistence type="predicted"/>
<feature type="domain" description="NACHT" evidence="3">
    <location>
        <begin position="407"/>
        <end position="558"/>
    </location>
</feature>
<evidence type="ECO:0000313" key="4">
    <source>
        <dbReference type="EMBL" id="EOO03308.1"/>
    </source>
</evidence>
<dbReference type="RefSeq" id="XP_007911904.1">
    <property type="nucleotide sequence ID" value="XM_007913713.1"/>
</dbReference>
<dbReference type="Pfam" id="PF17100">
    <property type="entry name" value="NACHT_N"/>
    <property type="match status" value="1"/>
</dbReference>
<dbReference type="InterPro" id="IPR056884">
    <property type="entry name" value="NPHP3-like_N"/>
</dbReference>
<dbReference type="HOGENOM" id="CLU_000288_6_16_1"/>
<dbReference type="InterPro" id="IPR027417">
    <property type="entry name" value="P-loop_NTPase"/>
</dbReference>
<evidence type="ECO:0000313" key="5">
    <source>
        <dbReference type="Proteomes" id="UP000014074"/>
    </source>
</evidence>
<protein>
    <submittedName>
        <fullName evidence="4">Putative wd-repeat protein</fullName>
    </submittedName>
</protein>
<dbReference type="Proteomes" id="UP000014074">
    <property type="component" value="Unassembled WGS sequence"/>
</dbReference>